<dbReference type="PANTHER" id="PTHR42921">
    <property type="entry name" value="ACETOACETYL-COA SYNTHETASE"/>
    <property type="match status" value="1"/>
</dbReference>
<dbReference type="PANTHER" id="PTHR42921:SF1">
    <property type="entry name" value="ACETOACETYL-COA SYNTHETASE"/>
    <property type="match status" value="1"/>
</dbReference>
<proteinExistence type="predicted"/>
<evidence type="ECO:0000313" key="1">
    <source>
        <dbReference type="EMBL" id="GBM46098.1"/>
    </source>
</evidence>
<dbReference type="EMBL" id="BGPR01001123">
    <property type="protein sequence ID" value="GBM46098.1"/>
    <property type="molecule type" value="Genomic_DNA"/>
</dbReference>
<dbReference type="GO" id="GO:0030729">
    <property type="term" value="F:acetoacetate-CoA ligase activity"/>
    <property type="evidence" value="ECO:0007669"/>
    <property type="project" value="TreeGrafter"/>
</dbReference>
<protein>
    <submittedName>
        <fullName evidence="1">Acetoacetyl-CoA synthetase</fullName>
    </submittedName>
</protein>
<accession>A0A4Y2G0E2</accession>
<dbReference type="AlphaFoldDB" id="A0A4Y2G0E2"/>
<dbReference type="SUPFAM" id="SSF56801">
    <property type="entry name" value="Acetyl-CoA synthetase-like"/>
    <property type="match status" value="1"/>
</dbReference>
<reference evidence="1 2" key="1">
    <citation type="journal article" date="2019" name="Sci. Rep.">
        <title>Orb-weaving spider Araneus ventricosus genome elucidates the spidroin gene catalogue.</title>
        <authorList>
            <person name="Kono N."/>
            <person name="Nakamura H."/>
            <person name="Ohtoshi R."/>
            <person name="Moran D.A.P."/>
            <person name="Shinohara A."/>
            <person name="Yoshida Y."/>
            <person name="Fujiwara M."/>
            <person name="Mori M."/>
            <person name="Tomita M."/>
            <person name="Arakawa K."/>
        </authorList>
    </citation>
    <scope>NUCLEOTIDE SEQUENCE [LARGE SCALE GENOMIC DNA]</scope>
</reference>
<comment type="caution">
    <text evidence="1">The sequence shown here is derived from an EMBL/GenBank/DDBJ whole genome shotgun (WGS) entry which is preliminary data.</text>
</comment>
<dbReference type="Proteomes" id="UP000499080">
    <property type="component" value="Unassembled WGS sequence"/>
</dbReference>
<dbReference type="InterPro" id="IPR045851">
    <property type="entry name" value="AMP-bd_C_sf"/>
</dbReference>
<organism evidence="1 2">
    <name type="scientific">Araneus ventricosus</name>
    <name type="common">Orbweaver spider</name>
    <name type="synonym">Epeira ventricosa</name>
    <dbReference type="NCBI Taxonomy" id="182803"/>
    <lineage>
        <taxon>Eukaryota</taxon>
        <taxon>Metazoa</taxon>
        <taxon>Ecdysozoa</taxon>
        <taxon>Arthropoda</taxon>
        <taxon>Chelicerata</taxon>
        <taxon>Arachnida</taxon>
        <taxon>Araneae</taxon>
        <taxon>Araneomorphae</taxon>
        <taxon>Entelegynae</taxon>
        <taxon>Araneoidea</taxon>
        <taxon>Araneidae</taxon>
        <taxon>Araneus</taxon>
    </lineage>
</organism>
<sequence length="161" mass="18479">MPRRVASLLCARVGPKRDETLKQRGCRFGSSEIYAIIDDFPQIRDSMCVSHYNKHGDERAVLFLKMAAGHTFDNRLVCNIKKAIAEELTIRHVPDVVLETEDIPVNMNGKKMEIIVKKIINKMPYNDESVINPESLKNFMDVPELQNFERIFPNIMMLKGS</sequence>
<gene>
    <name evidence="1" type="primary">Aacs_2</name>
    <name evidence="1" type="ORF">AVEN_236117_1</name>
</gene>
<name>A0A4Y2G0E2_ARAVE</name>
<dbReference type="OrthoDB" id="6434877at2759"/>
<dbReference type="Gene3D" id="3.30.300.30">
    <property type="match status" value="1"/>
</dbReference>
<evidence type="ECO:0000313" key="2">
    <source>
        <dbReference type="Proteomes" id="UP000499080"/>
    </source>
</evidence>
<keyword evidence="2" id="KW-1185">Reference proteome</keyword>